<feature type="repeat" description="TPR" evidence="1">
    <location>
        <begin position="991"/>
        <end position="1024"/>
    </location>
</feature>
<feature type="repeat" description="TPR" evidence="1">
    <location>
        <begin position="1033"/>
        <end position="1066"/>
    </location>
</feature>
<dbReference type="Gene3D" id="1.25.40.10">
    <property type="entry name" value="Tetratricopeptide repeat domain"/>
    <property type="match status" value="3"/>
</dbReference>
<keyword evidence="1" id="KW-0802">TPR repeat</keyword>
<dbReference type="Pfam" id="PF13424">
    <property type="entry name" value="TPR_12"/>
    <property type="match status" value="3"/>
</dbReference>
<evidence type="ECO:0000256" key="1">
    <source>
        <dbReference type="PROSITE-ProRule" id="PRU00339"/>
    </source>
</evidence>
<accession>U1GCM3</accession>
<gene>
    <name evidence="3" type="ORF">EPUS_07855</name>
</gene>
<dbReference type="RefSeq" id="XP_007804924.1">
    <property type="nucleotide sequence ID" value="XM_007806733.1"/>
</dbReference>
<organism evidence="3 4">
    <name type="scientific">Endocarpon pusillum (strain Z07020 / HMAS-L-300199)</name>
    <name type="common">Lichen-forming fungus</name>
    <dbReference type="NCBI Taxonomy" id="1263415"/>
    <lineage>
        <taxon>Eukaryota</taxon>
        <taxon>Fungi</taxon>
        <taxon>Dikarya</taxon>
        <taxon>Ascomycota</taxon>
        <taxon>Pezizomycotina</taxon>
        <taxon>Eurotiomycetes</taxon>
        <taxon>Chaetothyriomycetidae</taxon>
        <taxon>Verrucariales</taxon>
        <taxon>Verrucariaceae</taxon>
        <taxon>Endocarpon</taxon>
    </lineage>
</organism>
<feature type="domain" description="NB-ARC" evidence="2">
    <location>
        <begin position="358"/>
        <end position="487"/>
    </location>
</feature>
<dbReference type="PANTHER" id="PTHR46082:SF6">
    <property type="entry name" value="AAA+ ATPASE DOMAIN-CONTAINING PROTEIN-RELATED"/>
    <property type="match status" value="1"/>
</dbReference>
<dbReference type="InterPro" id="IPR019734">
    <property type="entry name" value="TPR_rpt"/>
</dbReference>
<evidence type="ECO:0000259" key="2">
    <source>
        <dbReference type="Pfam" id="PF00931"/>
    </source>
</evidence>
<dbReference type="InterPro" id="IPR053137">
    <property type="entry name" value="NLR-like"/>
</dbReference>
<dbReference type="InterPro" id="IPR002182">
    <property type="entry name" value="NB-ARC"/>
</dbReference>
<dbReference type="InterPro" id="IPR035994">
    <property type="entry name" value="Nucleoside_phosphorylase_sf"/>
</dbReference>
<sequence>MARTPQQALTRADYTVACICPMEVELAPVEAMLEEIHEPLPTGRDQNAYTLGKIGGHNVVVAIMPEIGNNAAATVATQLLNDFPLIRFGVLVGIGGGVPGDEGEDDVRLGDVVVSQPTATFGGVVQYDLGKRLVDGGFERTGQLNKPPSVLSANVRKLQAQHSRVGSQISRYLSEMIHRNPKMQSRYSFPTADHDRLFLASYTHQPGVTCDQCDQQQTVSRPTRPDNEPRIHYGMIGSANIVVKNPVVRDELKRDMKILCMEMEAAGLMNDFPCLVIRGICDYADSHKNTRWQPYAAAVASAYMKELLTVIPAPQVAQTRNAVESTASPFQLGLHLGEAPVIDPNLFVGRLSELERMEEILQGSQSGEQRRLILSGMGGIGKTQLAIAYAQRHRGSYESIFWLNAVSEVALKTSLRSMAERVMEVAEYEQLEDEQILLRVRRWLSDTANTRWLLIFDNYDDPDVFDIGKYYPHAAHGSIIITTRLPDHVSGKSIHVRPLEHVDEGLQVLETRSERQNVQVDVYARRLAERLGGLPLALVTAGAYLHKSILSFEQYLQEYEKRWDLNPRRPLRLQEYRDRTLYTTWHLSYTRLENDDPAAAKLLKLLAYFDHQNVWYELLYAGVNDDLPGWLLDATGDPVDLGSIMRTLVEYCFVEVQWTTKSYSMHACVHDWTLAGLNKRVDLDSYWYAFDCVASSIDRDEWEYLGHLRHSRLTPHAARLAHDRFIKAGLLNEIVDDRVEKAEYIAQLLKKQVQLTAAAVMLQQALAGKEKALGPDHTSTLDTVDSLGLLYCDQGKLDQAEEMYIRALAGYEKALGSDHTSTLNTVHNLGVLYHDQGKLDEAEEMYMRALIGREKALGPDHTLTLDTVHNLGVLYHDQGKLDEAEEMYMRALIGREKALGPDHTLTLDTVNNLGNLYRDQGKLDQAKEMYIRALTGKEKALGPDHTSTLHTVHNLGNLYSDQGKLDQAKEIYMRALIGREKALGPDHTSTLDTVNNLGVLYRDQGKLDQAEEMYMRALTGKEKALGPDHTSTLRTVNNLGVLYRDQGKLDQAEEMYMRALTGKEKALGPDHTSTLRTVNNLGLLYDDQGKLDQAGEIFERVGKTPIKQPALWSSGKTSLSSYQKTRVRIPGGAVSVDPRL</sequence>
<dbReference type="EMBL" id="KE721408">
    <property type="protein sequence ID" value="ERF69451.1"/>
    <property type="molecule type" value="Genomic_DNA"/>
</dbReference>
<dbReference type="SMART" id="SM00028">
    <property type="entry name" value="TPR"/>
    <property type="match status" value="7"/>
</dbReference>
<name>U1GCM3_ENDPU</name>
<dbReference type="Gene3D" id="3.40.50.1580">
    <property type="entry name" value="Nucleoside phosphorylase domain"/>
    <property type="match status" value="1"/>
</dbReference>
<dbReference type="Proteomes" id="UP000019373">
    <property type="component" value="Unassembled WGS sequence"/>
</dbReference>
<reference evidence="4" key="1">
    <citation type="journal article" date="2014" name="BMC Genomics">
        <title>Genome characteristics reveal the impact of lichenization on lichen-forming fungus Endocarpon pusillum Hedwig (Verrucariales, Ascomycota).</title>
        <authorList>
            <person name="Wang Y.-Y."/>
            <person name="Liu B."/>
            <person name="Zhang X.-Y."/>
            <person name="Zhou Q.-M."/>
            <person name="Zhang T."/>
            <person name="Li H."/>
            <person name="Yu Y.-F."/>
            <person name="Zhang X.-L."/>
            <person name="Hao X.-Y."/>
            <person name="Wang M."/>
            <person name="Wang L."/>
            <person name="Wei J.-C."/>
        </authorList>
    </citation>
    <scope>NUCLEOTIDE SEQUENCE [LARGE SCALE GENOMIC DNA]</scope>
    <source>
        <strain evidence="4">Z07020 / HMAS-L-300199</strain>
    </source>
</reference>
<dbReference type="GO" id="GO:0043531">
    <property type="term" value="F:ADP binding"/>
    <property type="evidence" value="ECO:0007669"/>
    <property type="project" value="InterPro"/>
</dbReference>
<dbReference type="OMA" id="PPWFKAA"/>
<dbReference type="AlphaFoldDB" id="U1GCM3"/>
<dbReference type="GO" id="GO:0009116">
    <property type="term" value="P:nucleoside metabolic process"/>
    <property type="evidence" value="ECO:0007669"/>
    <property type="project" value="InterPro"/>
</dbReference>
<dbReference type="eggNOG" id="KOG1840">
    <property type="taxonomic scope" value="Eukaryota"/>
</dbReference>
<dbReference type="PRINTS" id="PR00381">
    <property type="entry name" value="KINESINLIGHT"/>
</dbReference>
<dbReference type="Gene3D" id="3.40.50.300">
    <property type="entry name" value="P-loop containing nucleotide triphosphate hydrolases"/>
    <property type="match status" value="1"/>
</dbReference>
<dbReference type="PROSITE" id="PS50005">
    <property type="entry name" value="TPR"/>
    <property type="match status" value="5"/>
</dbReference>
<dbReference type="SUPFAM" id="SSF52540">
    <property type="entry name" value="P-loop containing nucleoside triphosphate hydrolases"/>
    <property type="match status" value="1"/>
</dbReference>
<dbReference type="GeneID" id="19242734"/>
<dbReference type="Pfam" id="PF00931">
    <property type="entry name" value="NB-ARC"/>
    <property type="match status" value="1"/>
</dbReference>
<protein>
    <recommendedName>
        <fullName evidence="2">NB-ARC domain-containing protein</fullName>
    </recommendedName>
</protein>
<dbReference type="OrthoDB" id="4120585at2759"/>
<dbReference type="PANTHER" id="PTHR46082">
    <property type="entry name" value="ATP/GTP-BINDING PROTEIN-RELATED"/>
    <property type="match status" value="1"/>
</dbReference>
<dbReference type="SUPFAM" id="SSF53167">
    <property type="entry name" value="Purine and uridine phosphorylases"/>
    <property type="match status" value="1"/>
</dbReference>
<dbReference type="GO" id="GO:0003824">
    <property type="term" value="F:catalytic activity"/>
    <property type="evidence" value="ECO:0007669"/>
    <property type="project" value="InterPro"/>
</dbReference>
<dbReference type="SUPFAM" id="SSF48452">
    <property type="entry name" value="TPR-like"/>
    <property type="match status" value="3"/>
</dbReference>
<proteinExistence type="predicted"/>
<dbReference type="HOGENOM" id="CLU_000288_125_3_1"/>
<dbReference type="InterPro" id="IPR011990">
    <property type="entry name" value="TPR-like_helical_dom_sf"/>
</dbReference>
<dbReference type="InterPro" id="IPR027417">
    <property type="entry name" value="P-loop_NTPase"/>
</dbReference>
<dbReference type="Pfam" id="PF13374">
    <property type="entry name" value="TPR_10"/>
    <property type="match status" value="2"/>
</dbReference>
<evidence type="ECO:0000313" key="3">
    <source>
        <dbReference type="EMBL" id="ERF69451.1"/>
    </source>
</evidence>
<keyword evidence="4" id="KW-1185">Reference proteome</keyword>
<evidence type="ECO:0000313" key="4">
    <source>
        <dbReference type="Proteomes" id="UP000019373"/>
    </source>
</evidence>
<feature type="repeat" description="TPR" evidence="1">
    <location>
        <begin position="907"/>
        <end position="940"/>
    </location>
</feature>
<feature type="repeat" description="TPR" evidence="1">
    <location>
        <begin position="865"/>
        <end position="898"/>
    </location>
</feature>
<feature type="repeat" description="TPR" evidence="1">
    <location>
        <begin position="823"/>
        <end position="856"/>
    </location>
</feature>
<dbReference type="Pfam" id="PF13181">
    <property type="entry name" value="TPR_8"/>
    <property type="match status" value="1"/>
</dbReference>